<evidence type="ECO:0000256" key="4">
    <source>
        <dbReference type="ARBA" id="ARBA00023002"/>
    </source>
</evidence>
<organism evidence="7">
    <name type="scientific">hydrothermal vent metagenome</name>
    <dbReference type="NCBI Taxonomy" id="652676"/>
    <lineage>
        <taxon>unclassified sequences</taxon>
        <taxon>metagenomes</taxon>
        <taxon>ecological metagenomes</taxon>
    </lineage>
</organism>
<dbReference type="GO" id="GO:0008615">
    <property type="term" value="P:pyridoxine biosynthetic process"/>
    <property type="evidence" value="ECO:0007669"/>
    <property type="project" value="InterPro"/>
</dbReference>
<dbReference type="NCBIfam" id="TIGR00558">
    <property type="entry name" value="pdxH"/>
    <property type="match status" value="1"/>
</dbReference>
<keyword evidence="2" id="KW-0285">Flavoprotein</keyword>
<dbReference type="EMBL" id="UOFI01000132">
    <property type="protein sequence ID" value="VAW68487.1"/>
    <property type="molecule type" value="Genomic_DNA"/>
</dbReference>
<evidence type="ECO:0000313" key="7">
    <source>
        <dbReference type="EMBL" id="VAW68487.1"/>
    </source>
</evidence>
<evidence type="ECO:0000256" key="1">
    <source>
        <dbReference type="ARBA" id="ARBA00001917"/>
    </source>
</evidence>
<keyword evidence="4 7" id="KW-0560">Oxidoreductase</keyword>
<protein>
    <submittedName>
        <fullName evidence="7">Pyridoxamine 5'-phosphate oxidase</fullName>
        <ecNumber evidence="7">1.4.3.5</ecNumber>
    </submittedName>
</protein>
<evidence type="ECO:0000256" key="2">
    <source>
        <dbReference type="ARBA" id="ARBA00022630"/>
    </source>
</evidence>
<dbReference type="Pfam" id="PF01243">
    <property type="entry name" value="PNPOx_N"/>
    <property type="match status" value="1"/>
</dbReference>
<feature type="domain" description="Pyridoxamine 5'-phosphate oxidase N-terminal" evidence="5">
    <location>
        <begin position="33"/>
        <end position="155"/>
    </location>
</feature>
<dbReference type="PANTHER" id="PTHR10851:SF0">
    <property type="entry name" value="PYRIDOXINE-5'-PHOSPHATE OXIDASE"/>
    <property type="match status" value="1"/>
</dbReference>
<dbReference type="Pfam" id="PF10590">
    <property type="entry name" value="PNP_phzG_C"/>
    <property type="match status" value="1"/>
</dbReference>
<accession>A0A3B0XYU6</accession>
<dbReference type="HAMAP" id="MF_01629">
    <property type="entry name" value="PdxH"/>
    <property type="match status" value="1"/>
</dbReference>
<dbReference type="InterPro" id="IPR019740">
    <property type="entry name" value="Pyridox_Oxase_CS"/>
</dbReference>
<dbReference type="PANTHER" id="PTHR10851">
    <property type="entry name" value="PYRIDOXINE-5-PHOSPHATE OXIDASE"/>
    <property type="match status" value="1"/>
</dbReference>
<dbReference type="AlphaFoldDB" id="A0A3B0XYU6"/>
<dbReference type="InterPro" id="IPR019576">
    <property type="entry name" value="Pyridoxamine_oxidase_dimer_C"/>
</dbReference>
<gene>
    <name evidence="7" type="ORF">MNBD_GAMMA09-3138</name>
</gene>
<dbReference type="PROSITE" id="PS01064">
    <property type="entry name" value="PYRIDOX_OXIDASE"/>
    <property type="match status" value="1"/>
</dbReference>
<dbReference type="EC" id="1.4.3.5" evidence="7"/>
<evidence type="ECO:0000259" key="5">
    <source>
        <dbReference type="Pfam" id="PF01243"/>
    </source>
</evidence>
<evidence type="ECO:0000256" key="3">
    <source>
        <dbReference type="ARBA" id="ARBA00022643"/>
    </source>
</evidence>
<dbReference type="GO" id="GO:0004733">
    <property type="term" value="F:pyridoxamine phosphate oxidase activity"/>
    <property type="evidence" value="ECO:0007669"/>
    <property type="project" value="UniProtKB-EC"/>
</dbReference>
<dbReference type="InterPro" id="IPR000659">
    <property type="entry name" value="Pyridox_Oxase"/>
</dbReference>
<proteinExistence type="inferred from homology"/>
<evidence type="ECO:0000259" key="6">
    <source>
        <dbReference type="Pfam" id="PF10590"/>
    </source>
</evidence>
<dbReference type="PIRSF" id="PIRSF000190">
    <property type="entry name" value="Pyd_amn-ph_oxd"/>
    <property type="match status" value="1"/>
</dbReference>
<feature type="domain" description="Pyridoxine 5'-phosphate oxidase dimerisation C-terminal" evidence="6">
    <location>
        <begin position="171"/>
        <end position="213"/>
    </location>
</feature>
<dbReference type="SUPFAM" id="SSF50475">
    <property type="entry name" value="FMN-binding split barrel"/>
    <property type="match status" value="1"/>
</dbReference>
<dbReference type="InterPro" id="IPR012349">
    <property type="entry name" value="Split_barrel_FMN-bd"/>
</dbReference>
<sequence length="213" mass="24625">MTTLADTRREYNYTRLSKNQLNTDPLAQLEQWLDQAQQADLKDATVMTLATTDSNGLADARIVMLKQLDKKGLCWYTSYSSKKGRQLAENPQACLLFYWRDFDRQVVIRGRVEKLSSDAAEEYFHSRPLDSQFSAAASDQSQPIESRQALENKLQALKKANPQAVEKPRSWGGYRLVATAFEFWQGRESRLHDRFSYTQQANNHDWLITRLQP</sequence>
<dbReference type="Gene3D" id="2.30.110.10">
    <property type="entry name" value="Electron Transport, Fmn-binding Protein, Chain A"/>
    <property type="match status" value="1"/>
</dbReference>
<keyword evidence="3" id="KW-0288">FMN</keyword>
<reference evidence="7" key="1">
    <citation type="submission" date="2018-06" db="EMBL/GenBank/DDBJ databases">
        <authorList>
            <person name="Zhirakovskaya E."/>
        </authorList>
    </citation>
    <scope>NUCLEOTIDE SEQUENCE</scope>
</reference>
<name>A0A3B0XYU6_9ZZZZ</name>
<dbReference type="InterPro" id="IPR011576">
    <property type="entry name" value="Pyridox_Oxase_N"/>
</dbReference>
<dbReference type="NCBIfam" id="NF004231">
    <property type="entry name" value="PRK05679.1"/>
    <property type="match status" value="1"/>
</dbReference>
<comment type="cofactor">
    <cofactor evidence="1">
        <name>FMN</name>
        <dbReference type="ChEBI" id="CHEBI:58210"/>
    </cofactor>
</comment>
<dbReference type="GO" id="GO:0010181">
    <property type="term" value="F:FMN binding"/>
    <property type="evidence" value="ECO:0007669"/>
    <property type="project" value="InterPro"/>
</dbReference>